<keyword evidence="1" id="KW-1133">Transmembrane helix</keyword>
<feature type="transmembrane region" description="Helical" evidence="1">
    <location>
        <begin position="51"/>
        <end position="69"/>
    </location>
</feature>
<dbReference type="EMBL" id="MN739118">
    <property type="protein sequence ID" value="QHS89741.1"/>
    <property type="molecule type" value="Genomic_DNA"/>
</dbReference>
<accession>A0A6C0BDB2</accession>
<sequence length="127" mass="13841">MPIMMSSIIDGAKDMIMKPSGTFLMNPFITAILIVGFILVLLFIFSESDNLMLKVGVWGGIFTTIVLFYHNKAIKSEIESKNNYNNETIEGGDDLNLATITPNVSGGNRLAPTLPTLLTVNGSMSRL</sequence>
<keyword evidence="1" id="KW-0812">Transmembrane</keyword>
<organism evidence="2">
    <name type="scientific">viral metagenome</name>
    <dbReference type="NCBI Taxonomy" id="1070528"/>
    <lineage>
        <taxon>unclassified sequences</taxon>
        <taxon>metagenomes</taxon>
        <taxon>organismal metagenomes</taxon>
    </lineage>
</organism>
<reference evidence="2" key="1">
    <citation type="journal article" date="2020" name="Nature">
        <title>Giant virus diversity and host interactions through global metagenomics.</title>
        <authorList>
            <person name="Schulz F."/>
            <person name="Roux S."/>
            <person name="Paez-Espino D."/>
            <person name="Jungbluth S."/>
            <person name="Walsh D.A."/>
            <person name="Denef V.J."/>
            <person name="McMahon K.D."/>
            <person name="Konstantinidis K.T."/>
            <person name="Eloe-Fadrosh E.A."/>
            <person name="Kyrpides N.C."/>
            <person name="Woyke T."/>
        </authorList>
    </citation>
    <scope>NUCLEOTIDE SEQUENCE</scope>
    <source>
        <strain evidence="2">GVMAG-M-3300010160-26</strain>
    </source>
</reference>
<evidence type="ECO:0000313" key="2">
    <source>
        <dbReference type="EMBL" id="QHS89741.1"/>
    </source>
</evidence>
<evidence type="ECO:0000256" key="1">
    <source>
        <dbReference type="SAM" id="Phobius"/>
    </source>
</evidence>
<keyword evidence="1" id="KW-0472">Membrane</keyword>
<protein>
    <submittedName>
        <fullName evidence="2">Uncharacterized protein</fullName>
    </submittedName>
</protein>
<name>A0A6C0BDB2_9ZZZZ</name>
<proteinExistence type="predicted"/>
<dbReference type="AlphaFoldDB" id="A0A6C0BDB2"/>
<feature type="transmembrane region" description="Helical" evidence="1">
    <location>
        <begin position="21"/>
        <end position="45"/>
    </location>
</feature>